<comment type="caution">
    <text evidence="1">The sequence shown here is derived from an EMBL/GenBank/DDBJ whole genome shotgun (WGS) entry which is preliminary data.</text>
</comment>
<proteinExistence type="predicted"/>
<accession>A0ACB6RCX8</accession>
<reference evidence="1" key="1">
    <citation type="journal article" date="2020" name="Stud. Mycol.">
        <title>101 Dothideomycetes genomes: a test case for predicting lifestyles and emergence of pathogens.</title>
        <authorList>
            <person name="Haridas S."/>
            <person name="Albert R."/>
            <person name="Binder M."/>
            <person name="Bloem J."/>
            <person name="Labutti K."/>
            <person name="Salamov A."/>
            <person name="Andreopoulos B."/>
            <person name="Baker S."/>
            <person name="Barry K."/>
            <person name="Bills G."/>
            <person name="Bluhm B."/>
            <person name="Cannon C."/>
            <person name="Castanera R."/>
            <person name="Culley D."/>
            <person name="Daum C."/>
            <person name="Ezra D."/>
            <person name="Gonzalez J."/>
            <person name="Henrissat B."/>
            <person name="Kuo A."/>
            <person name="Liang C."/>
            <person name="Lipzen A."/>
            <person name="Lutzoni F."/>
            <person name="Magnuson J."/>
            <person name="Mondo S."/>
            <person name="Nolan M."/>
            <person name="Ohm R."/>
            <person name="Pangilinan J."/>
            <person name="Park H.-J."/>
            <person name="Ramirez L."/>
            <person name="Alfaro M."/>
            <person name="Sun H."/>
            <person name="Tritt A."/>
            <person name="Yoshinaga Y."/>
            <person name="Zwiers L.-H."/>
            <person name="Turgeon B."/>
            <person name="Goodwin S."/>
            <person name="Spatafora J."/>
            <person name="Crous P."/>
            <person name="Grigoriev I."/>
        </authorList>
    </citation>
    <scope>NUCLEOTIDE SEQUENCE</scope>
    <source>
        <strain evidence="1">ATCC 200398</strain>
    </source>
</reference>
<protein>
    <submittedName>
        <fullName evidence="1">Uncharacterized protein</fullName>
    </submittedName>
</protein>
<name>A0ACB6RCX8_9PLEO</name>
<dbReference type="EMBL" id="MU003493">
    <property type="protein sequence ID" value="KAF2477046.1"/>
    <property type="molecule type" value="Genomic_DNA"/>
</dbReference>
<keyword evidence="2" id="KW-1185">Reference proteome</keyword>
<organism evidence="1 2">
    <name type="scientific">Lindgomyces ingoldianus</name>
    <dbReference type="NCBI Taxonomy" id="673940"/>
    <lineage>
        <taxon>Eukaryota</taxon>
        <taxon>Fungi</taxon>
        <taxon>Dikarya</taxon>
        <taxon>Ascomycota</taxon>
        <taxon>Pezizomycotina</taxon>
        <taxon>Dothideomycetes</taxon>
        <taxon>Pleosporomycetidae</taxon>
        <taxon>Pleosporales</taxon>
        <taxon>Lindgomycetaceae</taxon>
        <taxon>Lindgomyces</taxon>
    </lineage>
</organism>
<evidence type="ECO:0000313" key="1">
    <source>
        <dbReference type="EMBL" id="KAF2477046.1"/>
    </source>
</evidence>
<gene>
    <name evidence="1" type="ORF">BDR25DRAFT_300141</name>
</gene>
<evidence type="ECO:0000313" key="2">
    <source>
        <dbReference type="Proteomes" id="UP000799755"/>
    </source>
</evidence>
<sequence length="64" mass="7039">MATPFYIKAALLKSCNISVLNPDTPLQDFLPRWSSSAVSILYTIVKPATESDILPSSHTLYPKS</sequence>
<dbReference type="Proteomes" id="UP000799755">
    <property type="component" value="Unassembled WGS sequence"/>
</dbReference>